<keyword evidence="1" id="KW-0472">Membrane</keyword>
<protein>
    <submittedName>
        <fullName evidence="2">Uncharacterized protein</fullName>
    </submittedName>
</protein>
<accession>A0A5P1FRV6</accession>
<dbReference type="AlphaFoldDB" id="A0A5P1FRV6"/>
<evidence type="ECO:0000256" key="1">
    <source>
        <dbReference type="SAM" id="Phobius"/>
    </source>
</evidence>
<feature type="transmembrane region" description="Helical" evidence="1">
    <location>
        <begin position="79"/>
        <end position="99"/>
    </location>
</feature>
<keyword evidence="1" id="KW-0812">Transmembrane</keyword>
<keyword evidence="1" id="KW-1133">Transmembrane helix</keyword>
<evidence type="ECO:0000313" key="3">
    <source>
        <dbReference type="Proteomes" id="UP000243459"/>
    </source>
</evidence>
<organism evidence="2 3">
    <name type="scientific">Asparagus officinalis</name>
    <name type="common">Garden asparagus</name>
    <dbReference type="NCBI Taxonomy" id="4686"/>
    <lineage>
        <taxon>Eukaryota</taxon>
        <taxon>Viridiplantae</taxon>
        <taxon>Streptophyta</taxon>
        <taxon>Embryophyta</taxon>
        <taxon>Tracheophyta</taxon>
        <taxon>Spermatophyta</taxon>
        <taxon>Magnoliopsida</taxon>
        <taxon>Liliopsida</taxon>
        <taxon>Asparagales</taxon>
        <taxon>Asparagaceae</taxon>
        <taxon>Asparagoideae</taxon>
        <taxon>Asparagus</taxon>
    </lineage>
</organism>
<proteinExistence type="predicted"/>
<sequence>MLLPGSRENERRLSVIFKIASRKKVGILLLLIITTIVVVLSFFAVNRGHCTWEIKPKNLLVLRSDSVRIYFGVSQVLEVIRHLTSSMILKCFFVFVVVLL</sequence>
<reference evidence="3" key="1">
    <citation type="journal article" date="2017" name="Nat. Commun.">
        <title>The asparagus genome sheds light on the origin and evolution of a young Y chromosome.</title>
        <authorList>
            <person name="Harkess A."/>
            <person name="Zhou J."/>
            <person name="Xu C."/>
            <person name="Bowers J.E."/>
            <person name="Van der Hulst R."/>
            <person name="Ayyampalayam S."/>
            <person name="Mercati F."/>
            <person name="Riccardi P."/>
            <person name="McKain M.R."/>
            <person name="Kakrana A."/>
            <person name="Tang H."/>
            <person name="Ray J."/>
            <person name="Groenendijk J."/>
            <person name="Arikit S."/>
            <person name="Mathioni S.M."/>
            <person name="Nakano M."/>
            <person name="Shan H."/>
            <person name="Telgmann-Rauber A."/>
            <person name="Kanno A."/>
            <person name="Yue Z."/>
            <person name="Chen H."/>
            <person name="Li W."/>
            <person name="Chen Y."/>
            <person name="Xu X."/>
            <person name="Zhang Y."/>
            <person name="Luo S."/>
            <person name="Chen H."/>
            <person name="Gao J."/>
            <person name="Mao Z."/>
            <person name="Pires J.C."/>
            <person name="Luo M."/>
            <person name="Kudrna D."/>
            <person name="Wing R.A."/>
            <person name="Meyers B.C."/>
            <person name="Yi K."/>
            <person name="Kong H."/>
            <person name="Lavrijsen P."/>
            <person name="Sunseri F."/>
            <person name="Falavigna A."/>
            <person name="Ye Y."/>
            <person name="Leebens-Mack J.H."/>
            <person name="Chen G."/>
        </authorList>
    </citation>
    <scope>NUCLEOTIDE SEQUENCE [LARGE SCALE GENOMIC DNA]</scope>
    <source>
        <strain evidence="3">cv. DH0086</strain>
    </source>
</reference>
<dbReference type="EMBL" id="CM007381">
    <property type="protein sequence ID" value="ONK81046.1"/>
    <property type="molecule type" value="Genomic_DNA"/>
</dbReference>
<dbReference type="Gramene" id="ONK81046">
    <property type="protein sequence ID" value="ONK81046"/>
    <property type="gene ID" value="A4U43_C01F24650"/>
</dbReference>
<feature type="transmembrane region" description="Helical" evidence="1">
    <location>
        <begin position="25"/>
        <end position="45"/>
    </location>
</feature>
<evidence type="ECO:0000313" key="2">
    <source>
        <dbReference type="EMBL" id="ONK81046.1"/>
    </source>
</evidence>
<keyword evidence="3" id="KW-1185">Reference proteome</keyword>
<dbReference type="Proteomes" id="UP000243459">
    <property type="component" value="Chromosome 1"/>
</dbReference>
<gene>
    <name evidence="2" type="ORF">A4U43_C01F24650</name>
</gene>
<name>A0A5P1FRV6_ASPOF</name>